<evidence type="ECO:0000313" key="7">
    <source>
        <dbReference type="EMBL" id="CAD2181653.1"/>
    </source>
</evidence>
<dbReference type="PIRSF" id="PIRSF023803">
    <property type="entry name" value="Ribonuclease_P_prd"/>
    <property type="match status" value="1"/>
</dbReference>
<evidence type="ECO:0000256" key="3">
    <source>
        <dbReference type="ARBA" id="ARBA00022694"/>
    </source>
</evidence>
<dbReference type="AlphaFoldDB" id="A0A6V7W3E3"/>
<dbReference type="Proteomes" id="UP000580250">
    <property type="component" value="Unassembled WGS sequence"/>
</dbReference>
<dbReference type="GO" id="GO:0006364">
    <property type="term" value="P:rRNA processing"/>
    <property type="evidence" value="ECO:0007669"/>
    <property type="project" value="UniProtKB-KW"/>
</dbReference>
<comment type="similarity">
    <text evidence="1 6">Belongs to the eukaryotic/archaeal RNase P protein component 2 family.</text>
</comment>
<comment type="caution">
    <text evidence="7">The sequence shown here is derived from an EMBL/GenBank/DDBJ whole genome shotgun (WGS) entry which is preliminary data.</text>
</comment>
<gene>
    <name evidence="7" type="ORF">MENT_LOCUS33813</name>
</gene>
<keyword evidence="4 6" id="KW-0539">Nucleus</keyword>
<evidence type="ECO:0000256" key="5">
    <source>
        <dbReference type="ARBA" id="ARBA00044198"/>
    </source>
</evidence>
<dbReference type="EMBL" id="CAJEWN010000407">
    <property type="protein sequence ID" value="CAD2181653.1"/>
    <property type="molecule type" value="Genomic_DNA"/>
</dbReference>
<comment type="subcellular location">
    <subcellularLocation>
        <location evidence="6">Nucleus</location>
        <location evidence="6">Nucleolus</location>
    </subcellularLocation>
</comment>
<dbReference type="InterPro" id="IPR038085">
    <property type="entry name" value="Rnp2-like_sf"/>
</dbReference>
<dbReference type="GO" id="GO:0030677">
    <property type="term" value="C:ribonuclease P complex"/>
    <property type="evidence" value="ECO:0007669"/>
    <property type="project" value="InterPro"/>
</dbReference>
<dbReference type="InterPro" id="IPR002759">
    <property type="entry name" value="Pop5/Rpp14/Rnp2-like"/>
</dbReference>
<evidence type="ECO:0000256" key="4">
    <source>
        <dbReference type="ARBA" id="ARBA00023242"/>
    </source>
</evidence>
<keyword evidence="2" id="KW-0698">rRNA processing</keyword>
<evidence type="ECO:0000256" key="1">
    <source>
        <dbReference type="ARBA" id="ARBA00010800"/>
    </source>
</evidence>
<dbReference type="InterPro" id="IPR016819">
    <property type="entry name" value="RNase_P/MRP_POP5"/>
</dbReference>
<dbReference type="OrthoDB" id="277888at2759"/>
<name>A0A6V7W3E3_MELEN</name>
<evidence type="ECO:0000313" key="8">
    <source>
        <dbReference type="Proteomes" id="UP000580250"/>
    </source>
</evidence>
<evidence type="ECO:0000256" key="2">
    <source>
        <dbReference type="ARBA" id="ARBA00022552"/>
    </source>
</evidence>
<comment type="function">
    <text evidence="6">Component of ribonuclease P, a protein complex that generates mature tRNA molecules by cleaving their 5'-ends.</text>
</comment>
<dbReference type="GO" id="GO:0001682">
    <property type="term" value="P:tRNA 5'-leader removal"/>
    <property type="evidence" value="ECO:0007669"/>
    <property type="project" value="InterPro"/>
</dbReference>
<dbReference type="PANTHER" id="PTHR48414:SF1">
    <property type="entry name" value="POP5 HOMOLOG, RIBONUCLEASE P_MRP SUBUNIT"/>
    <property type="match status" value="1"/>
</dbReference>
<dbReference type="GO" id="GO:0005730">
    <property type="term" value="C:nucleolus"/>
    <property type="evidence" value="ECO:0007669"/>
    <property type="project" value="UniProtKB-SubCell"/>
</dbReference>
<keyword evidence="3 6" id="KW-0819">tRNA processing</keyword>
<evidence type="ECO:0000256" key="6">
    <source>
        <dbReference type="PIRNR" id="PIRNR023803"/>
    </source>
</evidence>
<accession>A0A6V7W3E3</accession>
<sequence length="151" mass="17061">MVKLKKRYLLIELQFVDDRKDAFITGSDIYHSIFDQVGHLHGDYGVGAIKGSLQVKVRDPSTNTAVIRIGSNERSFVSTAIPFILTIGKCRCTLQLLFEGSSIRTVERFLLRSNLNMLYTKLRVAENEEEKSSLRAAIRSITGTKVAHIRF</sequence>
<dbReference type="GO" id="GO:0033204">
    <property type="term" value="F:ribonuclease P RNA binding"/>
    <property type="evidence" value="ECO:0007669"/>
    <property type="project" value="InterPro"/>
</dbReference>
<dbReference type="Gene3D" id="3.30.70.3250">
    <property type="entry name" value="Ribonuclease P, Pop5 subunit"/>
    <property type="match status" value="1"/>
</dbReference>
<organism evidence="7 8">
    <name type="scientific">Meloidogyne enterolobii</name>
    <name type="common">Root-knot nematode worm</name>
    <name type="synonym">Meloidogyne mayaguensis</name>
    <dbReference type="NCBI Taxonomy" id="390850"/>
    <lineage>
        <taxon>Eukaryota</taxon>
        <taxon>Metazoa</taxon>
        <taxon>Ecdysozoa</taxon>
        <taxon>Nematoda</taxon>
        <taxon>Chromadorea</taxon>
        <taxon>Rhabditida</taxon>
        <taxon>Tylenchina</taxon>
        <taxon>Tylenchomorpha</taxon>
        <taxon>Tylenchoidea</taxon>
        <taxon>Meloidogynidae</taxon>
        <taxon>Meloidogyninae</taxon>
        <taxon>Meloidogyne</taxon>
    </lineage>
</organism>
<dbReference type="SUPFAM" id="SSF160350">
    <property type="entry name" value="Rnp2-like"/>
    <property type="match status" value="1"/>
</dbReference>
<dbReference type="PANTHER" id="PTHR48414">
    <property type="entry name" value="POP5 HOMOLOG, RIBONUCLEASE P_MRP SUBUNIT"/>
    <property type="match status" value="1"/>
</dbReference>
<proteinExistence type="inferred from homology"/>
<protein>
    <recommendedName>
        <fullName evidence="5 6">Ribonuclease P/MRP protein subunit POP5</fullName>
    </recommendedName>
</protein>
<reference evidence="7 8" key="1">
    <citation type="submission" date="2020-08" db="EMBL/GenBank/DDBJ databases">
        <authorList>
            <person name="Koutsovoulos G."/>
            <person name="Danchin GJ E."/>
        </authorList>
    </citation>
    <scope>NUCLEOTIDE SEQUENCE [LARGE SCALE GENOMIC DNA]</scope>
</reference>
<dbReference type="Pfam" id="PF01900">
    <property type="entry name" value="RNase_P_Rpp14"/>
    <property type="match status" value="1"/>
</dbReference>